<feature type="transmembrane region" description="Helical" evidence="1">
    <location>
        <begin position="106"/>
        <end position="128"/>
    </location>
</feature>
<comment type="caution">
    <text evidence="2">The sequence shown here is derived from an EMBL/GenBank/DDBJ whole genome shotgun (WGS) entry which is preliminary data.</text>
</comment>
<evidence type="ECO:0000313" key="2">
    <source>
        <dbReference type="EMBL" id="MDQ0198233.1"/>
    </source>
</evidence>
<feature type="transmembrane region" description="Helical" evidence="1">
    <location>
        <begin position="134"/>
        <end position="152"/>
    </location>
</feature>
<evidence type="ECO:0000313" key="3">
    <source>
        <dbReference type="Proteomes" id="UP001224122"/>
    </source>
</evidence>
<evidence type="ECO:0000256" key="1">
    <source>
        <dbReference type="SAM" id="Phobius"/>
    </source>
</evidence>
<sequence length="168" mass="19939">MNVYDNHFNSNEWFIVVGLCIGTITLFFLPKRFPRKTSIVFFTCGVFSGFFFDHSLSVEPVNFYDVNDNSSYQFIDFLSYVTYGPLSYLFFYFFDRLRPVSIPIYILIWSLISLGMEWSATYFGVFHYRHGYKLFYSLPIYLIVQSCWIVLYHRYHGSNSNLNSNPIL</sequence>
<keyword evidence="1" id="KW-1133">Transmembrane helix</keyword>
<keyword evidence="1" id="KW-0812">Transmembrane</keyword>
<reference evidence="2 3" key="1">
    <citation type="submission" date="2023-07" db="EMBL/GenBank/DDBJ databases">
        <title>Genomic Encyclopedia of Type Strains, Phase IV (KMG-IV): sequencing the most valuable type-strain genomes for metagenomic binning, comparative biology and taxonomic classification.</title>
        <authorList>
            <person name="Goeker M."/>
        </authorList>
    </citation>
    <scope>NUCLEOTIDE SEQUENCE [LARGE SCALE GENOMIC DNA]</scope>
    <source>
        <strain evidence="2 3">DSM 27594</strain>
    </source>
</reference>
<name>A0ABT9XRS0_9BACI</name>
<feature type="transmembrane region" description="Helical" evidence="1">
    <location>
        <begin position="77"/>
        <end position="94"/>
    </location>
</feature>
<feature type="transmembrane region" description="Helical" evidence="1">
    <location>
        <begin position="37"/>
        <end position="57"/>
    </location>
</feature>
<gene>
    <name evidence="2" type="ORF">J2S10_001374</name>
</gene>
<feature type="transmembrane region" description="Helical" evidence="1">
    <location>
        <begin position="12"/>
        <end position="30"/>
    </location>
</feature>
<proteinExistence type="predicted"/>
<protein>
    <submittedName>
        <fullName evidence="2">Uncharacterized protein</fullName>
    </submittedName>
</protein>
<keyword evidence="3" id="KW-1185">Reference proteome</keyword>
<dbReference type="EMBL" id="JAUSTW010000002">
    <property type="protein sequence ID" value="MDQ0198233.1"/>
    <property type="molecule type" value="Genomic_DNA"/>
</dbReference>
<organism evidence="2 3">
    <name type="scientific">Neobacillus ginsengisoli</name>
    <dbReference type="NCBI Taxonomy" id="904295"/>
    <lineage>
        <taxon>Bacteria</taxon>
        <taxon>Bacillati</taxon>
        <taxon>Bacillota</taxon>
        <taxon>Bacilli</taxon>
        <taxon>Bacillales</taxon>
        <taxon>Bacillaceae</taxon>
        <taxon>Neobacillus</taxon>
    </lineage>
</organism>
<keyword evidence="1" id="KW-0472">Membrane</keyword>
<accession>A0ABT9XRS0</accession>
<dbReference type="Proteomes" id="UP001224122">
    <property type="component" value="Unassembled WGS sequence"/>
</dbReference>